<evidence type="ECO:0000259" key="1">
    <source>
        <dbReference type="PROSITE" id="PS50801"/>
    </source>
</evidence>
<dbReference type="Proteomes" id="UP001611263">
    <property type="component" value="Unassembled WGS sequence"/>
</dbReference>
<sequence>MHNIDDYPQARPLPGLVIYRYDASLCFANAEEFRQRAAAAVDSWAQRSGTPVRWFVLNVEANVEVDLTAMDAVEQLHDELNRRGIVFALARVKQDLRDDLDACGLTERIGPGHLYPTLPTAVAAFEADGQGPLGPPGR</sequence>
<dbReference type="Pfam" id="PF01740">
    <property type="entry name" value="STAS"/>
    <property type="match status" value="1"/>
</dbReference>
<dbReference type="EMBL" id="JBIRUQ010000003">
    <property type="protein sequence ID" value="MFI1461867.1"/>
    <property type="molecule type" value="Genomic_DNA"/>
</dbReference>
<gene>
    <name evidence="2" type="ORF">ACH4WX_14220</name>
</gene>
<dbReference type="InterPro" id="IPR002645">
    <property type="entry name" value="STAS_dom"/>
</dbReference>
<comment type="caution">
    <text evidence="2">The sequence shown here is derived from an EMBL/GenBank/DDBJ whole genome shotgun (WGS) entry which is preliminary data.</text>
</comment>
<reference evidence="2 3" key="1">
    <citation type="submission" date="2024-10" db="EMBL/GenBank/DDBJ databases">
        <title>The Natural Products Discovery Center: Release of the First 8490 Sequenced Strains for Exploring Actinobacteria Biosynthetic Diversity.</title>
        <authorList>
            <person name="Kalkreuter E."/>
            <person name="Kautsar S.A."/>
            <person name="Yang D."/>
            <person name="Bader C.D."/>
            <person name="Teijaro C.N."/>
            <person name="Fluegel L."/>
            <person name="Davis C.M."/>
            <person name="Simpson J.R."/>
            <person name="Lauterbach L."/>
            <person name="Steele A.D."/>
            <person name="Gui C."/>
            <person name="Meng S."/>
            <person name="Li G."/>
            <person name="Viehrig K."/>
            <person name="Ye F."/>
            <person name="Su P."/>
            <person name="Kiefer A.F."/>
            <person name="Nichols A."/>
            <person name="Cepeda A.J."/>
            <person name="Yan W."/>
            <person name="Fan B."/>
            <person name="Jiang Y."/>
            <person name="Adhikari A."/>
            <person name="Zheng C.-J."/>
            <person name="Schuster L."/>
            <person name="Cowan T.M."/>
            <person name="Smanski M.J."/>
            <person name="Chevrette M.G."/>
            <person name="De Carvalho L.P.S."/>
            <person name="Shen B."/>
        </authorList>
    </citation>
    <scope>NUCLEOTIDE SEQUENCE [LARGE SCALE GENOMIC DNA]</scope>
    <source>
        <strain evidence="2 3">NPDC020568</strain>
    </source>
</reference>
<protein>
    <submittedName>
        <fullName evidence="2">STAS domain-containing protein</fullName>
    </submittedName>
</protein>
<feature type="domain" description="STAS" evidence="1">
    <location>
        <begin position="6"/>
        <end position="125"/>
    </location>
</feature>
<dbReference type="InterPro" id="IPR001902">
    <property type="entry name" value="SLC26A/SulP_fam"/>
</dbReference>
<evidence type="ECO:0000313" key="3">
    <source>
        <dbReference type="Proteomes" id="UP001611263"/>
    </source>
</evidence>
<dbReference type="PANTHER" id="PTHR11814">
    <property type="entry name" value="SULFATE TRANSPORTER"/>
    <property type="match status" value="1"/>
</dbReference>
<dbReference type="RefSeq" id="WP_231508325.1">
    <property type="nucleotide sequence ID" value="NZ_JBIRUQ010000003.1"/>
</dbReference>
<name>A0ABW7TLE2_9NOCA</name>
<proteinExistence type="predicted"/>
<accession>A0ABW7TLE2</accession>
<keyword evidence="3" id="KW-1185">Reference proteome</keyword>
<dbReference type="CDD" id="cd07042">
    <property type="entry name" value="STAS_SulP_like_sulfate_transporter"/>
    <property type="match status" value="1"/>
</dbReference>
<organism evidence="2 3">
    <name type="scientific">Nocardia carnea</name>
    <dbReference type="NCBI Taxonomy" id="37328"/>
    <lineage>
        <taxon>Bacteria</taxon>
        <taxon>Bacillati</taxon>
        <taxon>Actinomycetota</taxon>
        <taxon>Actinomycetes</taxon>
        <taxon>Mycobacteriales</taxon>
        <taxon>Nocardiaceae</taxon>
        <taxon>Nocardia</taxon>
    </lineage>
</organism>
<dbReference type="SUPFAM" id="SSF52091">
    <property type="entry name" value="SpoIIaa-like"/>
    <property type="match status" value="1"/>
</dbReference>
<dbReference type="PROSITE" id="PS50801">
    <property type="entry name" value="STAS"/>
    <property type="match status" value="1"/>
</dbReference>
<dbReference type="InterPro" id="IPR036513">
    <property type="entry name" value="STAS_dom_sf"/>
</dbReference>
<evidence type="ECO:0000313" key="2">
    <source>
        <dbReference type="EMBL" id="MFI1461867.1"/>
    </source>
</evidence>
<dbReference type="Gene3D" id="3.30.750.24">
    <property type="entry name" value="STAS domain"/>
    <property type="match status" value="1"/>
</dbReference>